<evidence type="ECO:0000256" key="1">
    <source>
        <dbReference type="ARBA" id="ARBA00022553"/>
    </source>
</evidence>
<sequence>MYPQGLTVPLALPSVMLPAPFETAYWAVPECRLADNDHLLQTDSDDCRILIVDDDPAVLARVAKMAHRLGFHSTMAFDAVDALYYLTRQSYRVVIANDEMRSIDGYQLALRIKRKYSGTAVIIMTQCHTGAISEPVAPGDIIDGWLLRPFDLKTMRKQIDRVGRQRVIP</sequence>
<organism evidence="4 5">
    <name type="scientific">Desulfosarcina ovata subsp. sediminis</name>
    <dbReference type="NCBI Taxonomy" id="885957"/>
    <lineage>
        <taxon>Bacteria</taxon>
        <taxon>Pseudomonadati</taxon>
        <taxon>Thermodesulfobacteriota</taxon>
        <taxon>Desulfobacteria</taxon>
        <taxon>Desulfobacterales</taxon>
        <taxon>Desulfosarcinaceae</taxon>
        <taxon>Desulfosarcina</taxon>
    </lineage>
</organism>
<dbReference type="InterPro" id="IPR050595">
    <property type="entry name" value="Bact_response_regulator"/>
</dbReference>
<dbReference type="EMBL" id="AP021876">
    <property type="protein sequence ID" value="BBO86067.1"/>
    <property type="molecule type" value="Genomic_DNA"/>
</dbReference>
<reference evidence="4 5" key="1">
    <citation type="submission" date="2019-11" db="EMBL/GenBank/DDBJ databases">
        <title>Comparative genomics of hydrocarbon-degrading Desulfosarcina strains.</title>
        <authorList>
            <person name="Watanabe M."/>
            <person name="Kojima H."/>
            <person name="Fukui M."/>
        </authorList>
    </citation>
    <scope>NUCLEOTIDE SEQUENCE [LARGE SCALE GENOMIC DNA]</scope>
    <source>
        <strain evidence="4 5">28bB2T</strain>
    </source>
</reference>
<evidence type="ECO:0000313" key="4">
    <source>
        <dbReference type="EMBL" id="BBO86067.1"/>
    </source>
</evidence>
<dbReference type="AlphaFoldDB" id="A0A5K8A0K4"/>
<evidence type="ECO:0000256" key="2">
    <source>
        <dbReference type="PROSITE-ProRule" id="PRU00169"/>
    </source>
</evidence>
<feature type="domain" description="Response regulatory" evidence="3">
    <location>
        <begin position="48"/>
        <end position="163"/>
    </location>
</feature>
<gene>
    <name evidence="4" type="ORF">DSCO28_66330</name>
</gene>
<proteinExistence type="predicted"/>
<dbReference type="SUPFAM" id="SSF52172">
    <property type="entry name" value="CheY-like"/>
    <property type="match status" value="1"/>
</dbReference>
<dbReference type="GO" id="GO:0000160">
    <property type="term" value="P:phosphorelay signal transduction system"/>
    <property type="evidence" value="ECO:0007669"/>
    <property type="project" value="InterPro"/>
</dbReference>
<evidence type="ECO:0000259" key="3">
    <source>
        <dbReference type="PROSITE" id="PS50110"/>
    </source>
</evidence>
<dbReference type="CDD" id="cd00156">
    <property type="entry name" value="REC"/>
    <property type="match status" value="1"/>
</dbReference>
<dbReference type="KEGG" id="dov:DSCO28_66330"/>
<dbReference type="SMART" id="SM00448">
    <property type="entry name" value="REC"/>
    <property type="match status" value="1"/>
</dbReference>
<dbReference type="Pfam" id="PF00072">
    <property type="entry name" value="Response_reg"/>
    <property type="match status" value="1"/>
</dbReference>
<comment type="caution">
    <text evidence="2">Lacks conserved residue(s) required for the propagation of feature annotation.</text>
</comment>
<dbReference type="InterPro" id="IPR001789">
    <property type="entry name" value="Sig_transdc_resp-reg_receiver"/>
</dbReference>
<name>A0A5K8A0K4_9BACT</name>
<keyword evidence="1" id="KW-0597">Phosphoprotein</keyword>
<dbReference type="InterPro" id="IPR011006">
    <property type="entry name" value="CheY-like_superfamily"/>
</dbReference>
<dbReference type="PROSITE" id="PS50110">
    <property type="entry name" value="RESPONSE_REGULATORY"/>
    <property type="match status" value="1"/>
</dbReference>
<protein>
    <recommendedName>
        <fullName evidence="3">Response regulatory domain-containing protein</fullName>
    </recommendedName>
</protein>
<dbReference type="Proteomes" id="UP000425960">
    <property type="component" value="Chromosome"/>
</dbReference>
<dbReference type="Gene3D" id="3.40.50.2300">
    <property type="match status" value="1"/>
</dbReference>
<evidence type="ECO:0000313" key="5">
    <source>
        <dbReference type="Proteomes" id="UP000425960"/>
    </source>
</evidence>
<accession>A0A5K8A0K4</accession>
<dbReference type="PANTHER" id="PTHR44591:SF3">
    <property type="entry name" value="RESPONSE REGULATORY DOMAIN-CONTAINING PROTEIN"/>
    <property type="match status" value="1"/>
</dbReference>
<dbReference type="PANTHER" id="PTHR44591">
    <property type="entry name" value="STRESS RESPONSE REGULATOR PROTEIN 1"/>
    <property type="match status" value="1"/>
</dbReference>
<dbReference type="RefSeq" id="WP_162459197.1">
    <property type="nucleotide sequence ID" value="NZ_AP021876.1"/>
</dbReference>